<feature type="transmembrane region" description="Helical" evidence="2">
    <location>
        <begin position="247"/>
        <end position="272"/>
    </location>
</feature>
<dbReference type="GO" id="GO:0005886">
    <property type="term" value="C:plasma membrane"/>
    <property type="evidence" value="ECO:0007669"/>
    <property type="project" value="TreeGrafter"/>
</dbReference>
<dbReference type="OrthoDB" id="9812349at2"/>
<protein>
    <submittedName>
        <fullName evidence="4">Uncharacterized membrane protein YhaH, DUF805 family</fullName>
    </submittedName>
</protein>
<feature type="region of interest" description="Disordered" evidence="1">
    <location>
        <begin position="283"/>
        <end position="321"/>
    </location>
</feature>
<evidence type="ECO:0000256" key="2">
    <source>
        <dbReference type="SAM" id="Phobius"/>
    </source>
</evidence>
<evidence type="ECO:0000313" key="5">
    <source>
        <dbReference type="Proteomes" id="UP000181661"/>
    </source>
</evidence>
<proteinExistence type="predicted"/>
<dbReference type="InterPro" id="IPR008523">
    <property type="entry name" value="DUF805"/>
</dbReference>
<organism evidence="3 5">
    <name type="scientific">Pseudomonas costantinii</name>
    <dbReference type="NCBI Taxonomy" id="168469"/>
    <lineage>
        <taxon>Bacteria</taxon>
        <taxon>Pseudomonadati</taxon>
        <taxon>Pseudomonadota</taxon>
        <taxon>Gammaproteobacteria</taxon>
        <taxon>Pseudomonadales</taxon>
        <taxon>Pseudomonadaceae</taxon>
        <taxon>Pseudomonas</taxon>
    </lineage>
</organism>
<keyword evidence="2" id="KW-1133">Transmembrane helix</keyword>
<feature type="transmembrane region" description="Helical" evidence="2">
    <location>
        <begin position="136"/>
        <end position="162"/>
    </location>
</feature>
<reference evidence="3 5" key="1">
    <citation type="submission" date="2016-08" db="EMBL/GenBank/DDBJ databases">
        <title>Draft genome sequence of Pseudomonas costantinii LMG 22119, type strain isolated from cultivated mushroom (Agaricus bisporus) sporophores.</title>
        <authorList>
            <person name="Tambong J.T."/>
        </authorList>
    </citation>
    <scope>NUCLEOTIDE SEQUENCE [LARGE SCALE GENOMIC DNA]</scope>
    <source>
        <strain evidence="3 5">LMG 22119</strain>
    </source>
</reference>
<comment type="caution">
    <text evidence="3">The sequence shown here is derived from an EMBL/GenBank/DDBJ whole genome shotgun (WGS) entry which is preliminary data.</text>
</comment>
<dbReference type="EMBL" id="FNTS01000002">
    <property type="protein sequence ID" value="SED85983.1"/>
    <property type="molecule type" value="Genomic_DNA"/>
</dbReference>
<keyword evidence="2" id="KW-0812">Transmembrane</keyword>
<sequence>MSDNRFKIVFDGALLPGVESTTAKLNLAELFKSDVAAIEKLFTGRPVALKRDLSRADAETYLTALKNAGVDARIEAEQPVAFSLAEAHETDSNASDFSRPAASPYAPPRAAVGDHTEEHSTLKIFTIHGRIGRLRYLAWTLVLTLAMLVAGGIISTVSFAVATASPTAGAILGVLLGLALCVAIVWVSVQIGVQRLHDLGWSGWLWFLHLVPLVNSVFPILLLVLPGNAGANQYGAPPPRNSTAVKVLAALWLAFIPVVLAIVVTLGMNGYLNQLEANMDSSYESSSITSDDATDQSVIVDEEEGPQSADDAAEPVDSPKQ</sequence>
<evidence type="ECO:0000313" key="6">
    <source>
        <dbReference type="Proteomes" id="UP000182179"/>
    </source>
</evidence>
<evidence type="ECO:0000313" key="3">
    <source>
        <dbReference type="EMBL" id="OIN50918.1"/>
    </source>
</evidence>
<dbReference type="PANTHER" id="PTHR34980:SF3">
    <property type="entry name" value="BLR8105 PROTEIN"/>
    <property type="match status" value="1"/>
</dbReference>
<dbReference type="AlphaFoldDB" id="A0A1S2UYV0"/>
<keyword evidence="6" id="KW-1185">Reference proteome</keyword>
<evidence type="ECO:0000313" key="4">
    <source>
        <dbReference type="EMBL" id="SED85983.1"/>
    </source>
</evidence>
<dbReference type="Pfam" id="PF05656">
    <property type="entry name" value="DUF805"/>
    <property type="match status" value="1"/>
</dbReference>
<keyword evidence="2" id="KW-0472">Membrane</keyword>
<gene>
    <name evidence="3" type="ORF">BFL40_15485</name>
    <name evidence="4" type="ORF">SAMN04515675_2847</name>
</gene>
<feature type="transmembrane region" description="Helical" evidence="2">
    <location>
        <begin position="205"/>
        <end position="227"/>
    </location>
</feature>
<evidence type="ECO:0000256" key="1">
    <source>
        <dbReference type="SAM" id="MobiDB-lite"/>
    </source>
</evidence>
<dbReference type="PANTHER" id="PTHR34980">
    <property type="entry name" value="INNER MEMBRANE PROTEIN-RELATED-RELATED"/>
    <property type="match status" value="1"/>
</dbReference>
<name>A0A1S2UYV0_9PSED</name>
<reference evidence="4 6" key="2">
    <citation type="submission" date="2016-10" db="EMBL/GenBank/DDBJ databases">
        <authorList>
            <person name="Varghese N."/>
            <person name="Submissions S."/>
        </authorList>
    </citation>
    <scope>NUCLEOTIDE SEQUENCE [LARGE SCALE GENOMIC DNA]</scope>
    <source>
        <strain evidence="4 6">BS2773</strain>
    </source>
</reference>
<accession>A0A1S2UYV0</accession>
<dbReference type="Proteomes" id="UP000182179">
    <property type="component" value="Unassembled WGS sequence"/>
</dbReference>
<feature type="transmembrane region" description="Helical" evidence="2">
    <location>
        <begin position="168"/>
        <end position="193"/>
    </location>
</feature>
<dbReference type="RefSeq" id="WP_071484819.1">
    <property type="nucleotide sequence ID" value="NZ_FNTS01000002.1"/>
</dbReference>
<dbReference type="Proteomes" id="UP000181661">
    <property type="component" value="Unassembled WGS sequence"/>
</dbReference>
<dbReference type="EMBL" id="MDDR01000034">
    <property type="protein sequence ID" value="OIN50918.1"/>
    <property type="molecule type" value="Genomic_DNA"/>
</dbReference>